<protein>
    <recommendedName>
        <fullName evidence="5">Secreted protein</fullName>
    </recommendedName>
</protein>
<gene>
    <name evidence="3" type="ORF">ACHHYP_01689</name>
</gene>
<keyword evidence="4" id="KW-1185">Reference proteome</keyword>
<dbReference type="SUPFAM" id="SSF49695">
    <property type="entry name" value="gamma-Crystallin-like"/>
    <property type="match status" value="1"/>
</dbReference>
<dbReference type="InterPro" id="IPR011024">
    <property type="entry name" value="G_crystallin-like"/>
</dbReference>
<dbReference type="Gene3D" id="2.60.20.10">
    <property type="entry name" value="Crystallins"/>
    <property type="match status" value="1"/>
</dbReference>
<accession>A0A1V9Z7Y8</accession>
<proteinExistence type="predicted"/>
<name>A0A1V9Z7Y8_ACHHY</name>
<evidence type="ECO:0000313" key="4">
    <source>
        <dbReference type="Proteomes" id="UP000243579"/>
    </source>
</evidence>
<sequence length="383" mass="41869">MRRRGDPSVPLPWRAAVTCLLHLLLLPTVVAQVEVFSQPGFFGAHVELPVGANSSDVLPTWNRSISSVNVTAGYEFVTFDETGMQGNMAIWRYPTPIMGRWDRNVVSFLVRPSTVSTALAPVIANWKCMEKQPPSVPTLFMRVAIVPEGREVGCYSTDAVNCVLYNTNTQCAARIPTVSDQHPALCGANHLSYWGDTGYESNTSWCSVAKAMFIASSSGDVPASFLWQCSPIKNTWVALRVLSPNQCHSRTKDYCTPFTTLDQCQANIQGMVDFASDEFVLSCTSIAACVKDPPPVRRAPPNSPLSWPWIIAGVGLSLPVLCGVAAWRLLRKKRPLPTSSHIFDTEATLCSSYNSERSSIQYIIPPTAPSDREAGQSSHSIAI</sequence>
<feature type="signal peptide" evidence="2">
    <location>
        <begin position="1"/>
        <end position="31"/>
    </location>
</feature>
<keyword evidence="1" id="KW-0812">Transmembrane</keyword>
<feature type="transmembrane region" description="Helical" evidence="1">
    <location>
        <begin position="307"/>
        <end position="330"/>
    </location>
</feature>
<reference evidence="3 4" key="1">
    <citation type="journal article" date="2014" name="Genome Biol. Evol.">
        <title>The secreted proteins of Achlya hypogyna and Thraustotheca clavata identify the ancestral oomycete secretome and reveal gene acquisitions by horizontal gene transfer.</title>
        <authorList>
            <person name="Misner I."/>
            <person name="Blouin N."/>
            <person name="Leonard G."/>
            <person name="Richards T.A."/>
            <person name="Lane C.E."/>
        </authorList>
    </citation>
    <scope>NUCLEOTIDE SEQUENCE [LARGE SCALE GENOMIC DNA]</scope>
    <source>
        <strain evidence="3 4">ATCC 48635</strain>
    </source>
</reference>
<dbReference type="AlphaFoldDB" id="A0A1V9Z7Y8"/>
<organism evidence="3 4">
    <name type="scientific">Achlya hypogyna</name>
    <name type="common">Oomycete</name>
    <name type="synonym">Protoachlya hypogyna</name>
    <dbReference type="NCBI Taxonomy" id="1202772"/>
    <lineage>
        <taxon>Eukaryota</taxon>
        <taxon>Sar</taxon>
        <taxon>Stramenopiles</taxon>
        <taxon>Oomycota</taxon>
        <taxon>Saprolegniomycetes</taxon>
        <taxon>Saprolegniales</taxon>
        <taxon>Achlyaceae</taxon>
        <taxon>Achlya</taxon>
    </lineage>
</organism>
<feature type="chain" id="PRO_5012732126" description="Secreted protein" evidence="2">
    <location>
        <begin position="32"/>
        <end position="383"/>
    </location>
</feature>
<evidence type="ECO:0000256" key="1">
    <source>
        <dbReference type="SAM" id="Phobius"/>
    </source>
</evidence>
<dbReference type="EMBL" id="JNBR01000375">
    <property type="protein sequence ID" value="OQR94116.1"/>
    <property type="molecule type" value="Genomic_DNA"/>
</dbReference>
<evidence type="ECO:0008006" key="5">
    <source>
        <dbReference type="Google" id="ProtNLM"/>
    </source>
</evidence>
<keyword evidence="2" id="KW-0732">Signal</keyword>
<evidence type="ECO:0000256" key="2">
    <source>
        <dbReference type="SAM" id="SignalP"/>
    </source>
</evidence>
<comment type="caution">
    <text evidence="3">The sequence shown here is derived from an EMBL/GenBank/DDBJ whole genome shotgun (WGS) entry which is preliminary data.</text>
</comment>
<dbReference type="Proteomes" id="UP000243579">
    <property type="component" value="Unassembled WGS sequence"/>
</dbReference>
<evidence type="ECO:0000313" key="3">
    <source>
        <dbReference type="EMBL" id="OQR94116.1"/>
    </source>
</evidence>
<dbReference type="OrthoDB" id="75122at2759"/>
<keyword evidence="1" id="KW-0472">Membrane</keyword>
<keyword evidence="1" id="KW-1133">Transmembrane helix</keyword>